<keyword evidence="2" id="KW-0812">Transmembrane</keyword>
<keyword evidence="2" id="KW-0472">Membrane</keyword>
<accession>A0A1G2PE00</accession>
<dbReference type="AlphaFoldDB" id="A0A1G2PE00"/>
<feature type="transmembrane region" description="Helical" evidence="2">
    <location>
        <begin position="7"/>
        <end position="26"/>
    </location>
</feature>
<sequence length="93" mass="9819">MKNKKTILLSAGVIIAVAAVAVLVFINKTPGGNQLPYGIGAKAQSIDVLIDSFVQTEAADQNVMADEDNDAVSATSDGQEIDSFFQSYDPNEL</sequence>
<evidence type="ECO:0000313" key="3">
    <source>
        <dbReference type="EMBL" id="OHA46570.1"/>
    </source>
</evidence>
<comment type="caution">
    <text evidence="3">The sequence shown here is derived from an EMBL/GenBank/DDBJ whole genome shotgun (WGS) entry which is preliminary data.</text>
</comment>
<name>A0A1G2PE00_9BACT</name>
<feature type="compositionally biased region" description="Polar residues" evidence="1">
    <location>
        <begin position="72"/>
        <end position="93"/>
    </location>
</feature>
<reference evidence="3 4" key="1">
    <citation type="journal article" date="2016" name="Nat. Commun.">
        <title>Thousands of microbial genomes shed light on interconnected biogeochemical processes in an aquifer system.</title>
        <authorList>
            <person name="Anantharaman K."/>
            <person name="Brown C.T."/>
            <person name="Hug L.A."/>
            <person name="Sharon I."/>
            <person name="Castelle C.J."/>
            <person name="Probst A.J."/>
            <person name="Thomas B.C."/>
            <person name="Singh A."/>
            <person name="Wilkins M.J."/>
            <person name="Karaoz U."/>
            <person name="Brodie E.L."/>
            <person name="Williams K.H."/>
            <person name="Hubbard S.S."/>
            <person name="Banfield J.F."/>
        </authorList>
    </citation>
    <scope>NUCLEOTIDE SEQUENCE [LARGE SCALE GENOMIC DNA]</scope>
</reference>
<dbReference type="Proteomes" id="UP000178869">
    <property type="component" value="Unassembled WGS sequence"/>
</dbReference>
<protein>
    <submittedName>
        <fullName evidence="3">Uncharacterized protein</fullName>
    </submittedName>
</protein>
<evidence type="ECO:0000256" key="1">
    <source>
        <dbReference type="SAM" id="MobiDB-lite"/>
    </source>
</evidence>
<evidence type="ECO:0000256" key="2">
    <source>
        <dbReference type="SAM" id="Phobius"/>
    </source>
</evidence>
<feature type="region of interest" description="Disordered" evidence="1">
    <location>
        <begin position="64"/>
        <end position="93"/>
    </location>
</feature>
<keyword evidence="2" id="KW-1133">Transmembrane helix</keyword>
<gene>
    <name evidence="3" type="ORF">A2828_01530</name>
</gene>
<organism evidence="3 4">
    <name type="scientific">Candidatus Terrybacteria bacterium RIFCSPHIGHO2_01_FULL_43_35</name>
    <dbReference type="NCBI Taxonomy" id="1802361"/>
    <lineage>
        <taxon>Bacteria</taxon>
        <taxon>Candidatus Terryibacteriota</taxon>
    </lineage>
</organism>
<proteinExistence type="predicted"/>
<evidence type="ECO:0000313" key="4">
    <source>
        <dbReference type="Proteomes" id="UP000178869"/>
    </source>
</evidence>
<dbReference type="EMBL" id="MHSR01000013">
    <property type="protein sequence ID" value="OHA46570.1"/>
    <property type="molecule type" value="Genomic_DNA"/>
</dbReference>